<sequence>MYQTSRSGWNEWSDWIWNENYQQYYRKRLDSSGAQEIQWQSEYEAAQQREIPRTPDQQVEQMTQQFGSVNIQSPEQTAGDEQDNDEYITGGGSSSRSKSKSSRSHSSSSKSKSKPSKSSSGKGKAPAYEDIDEVDEKGHENPYNQRRPSASAAAPQAEQVYYDPNTGQYYAVAQGMRTTPFHIITNAAHPLVADPAPGQQYANASGEQDDPELQAALAQSRHYSRDRYRGGESSSTAYYVAQDEDEEPVPAATSGNQEHIMGTTGESETLDPRYRVAQSHMFQPGEAILWPEPAGGGSIVEETVYRDQYGGRIFVHFRRFIVVANDLGHCTCIPISTYGKKGCKKSGVKAEQHGIVAESSNRNPTGLSGEPKLGYPPVRVHIYEQGERISRESRVNYSKLTTVEHNVKVLFIGRVVGSDWEIVTDAVNTSWANKTHMHKKKHRRSCQLLWHTPAKLVSAASQPRDNCGMGHDQLSRHAA</sequence>
<evidence type="ECO:0000259" key="2">
    <source>
        <dbReference type="Pfam" id="PF20233"/>
    </source>
</evidence>
<dbReference type="InterPro" id="IPR046497">
    <property type="entry name" value="DUF6590"/>
</dbReference>
<gene>
    <name evidence="3" type="ORF">F53441_5202</name>
</gene>
<feature type="compositionally biased region" description="Low complexity" evidence="1">
    <location>
        <begin position="104"/>
        <end position="124"/>
    </location>
</feature>
<accession>A0A8H4KLH3</accession>
<evidence type="ECO:0000313" key="4">
    <source>
        <dbReference type="Proteomes" id="UP000605986"/>
    </source>
</evidence>
<dbReference type="OrthoDB" id="3559580at2759"/>
<feature type="domain" description="DUF6590" evidence="2">
    <location>
        <begin position="280"/>
        <end position="423"/>
    </location>
</feature>
<dbReference type="PANTHER" id="PTHR35391">
    <property type="entry name" value="C2H2-TYPE DOMAIN-CONTAINING PROTEIN-RELATED"/>
    <property type="match status" value="1"/>
</dbReference>
<comment type="caution">
    <text evidence="3">The sequence shown here is derived from an EMBL/GenBank/DDBJ whole genome shotgun (WGS) entry which is preliminary data.</text>
</comment>
<feature type="compositionally biased region" description="Low complexity" evidence="1">
    <location>
        <begin position="145"/>
        <end position="155"/>
    </location>
</feature>
<dbReference type="EMBL" id="JAADJG010000208">
    <property type="protein sequence ID" value="KAF4451883.1"/>
    <property type="molecule type" value="Genomic_DNA"/>
</dbReference>
<feature type="compositionally biased region" description="Polar residues" evidence="1">
    <location>
        <begin position="55"/>
        <end position="76"/>
    </location>
</feature>
<dbReference type="Pfam" id="PF20233">
    <property type="entry name" value="DUF6590"/>
    <property type="match status" value="1"/>
</dbReference>
<dbReference type="AlphaFoldDB" id="A0A8H4KLH3"/>
<proteinExistence type="predicted"/>
<evidence type="ECO:0000313" key="3">
    <source>
        <dbReference type="EMBL" id="KAF4451883.1"/>
    </source>
</evidence>
<feature type="region of interest" description="Disordered" evidence="1">
    <location>
        <begin position="245"/>
        <end position="266"/>
    </location>
</feature>
<protein>
    <recommendedName>
        <fullName evidence="2">DUF6590 domain-containing protein</fullName>
    </recommendedName>
</protein>
<organism evidence="3 4">
    <name type="scientific">Fusarium austroafricanum</name>
    <dbReference type="NCBI Taxonomy" id="2364996"/>
    <lineage>
        <taxon>Eukaryota</taxon>
        <taxon>Fungi</taxon>
        <taxon>Dikarya</taxon>
        <taxon>Ascomycota</taxon>
        <taxon>Pezizomycotina</taxon>
        <taxon>Sordariomycetes</taxon>
        <taxon>Hypocreomycetidae</taxon>
        <taxon>Hypocreales</taxon>
        <taxon>Nectriaceae</taxon>
        <taxon>Fusarium</taxon>
        <taxon>Fusarium concolor species complex</taxon>
    </lineage>
</organism>
<name>A0A8H4KLH3_9HYPO</name>
<evidence type="ECO:0000256" key="1">
    <source>
        <dbReference type="SAM" id="MobiDB-lite"/>
    </source>
</evidence>
<dbReference type="PANTHER" id="PTHR35391:SF5">
    <property type="entry name" value="DUF6590 DOMAIN-CONTAINING PROTEIN"/>
    <property type="match status" value="1"/>
</dbReference>
<keyword evidence="4" id="KW-1185">Reference proteome</keyword>
<reference evidence="3" key="1">
    <citation type="submission" date="2020-01" db="EMBL/GenBank/DDBJ databases">
        <title>Identification and distribution of gene clusters putatively required for synthesis of sphingolipid metabolism inhibitors in phylogenetically diverse species of the filamentous fungus Fusarium.</title>
        <authorList>
            <person name="Kim H.-S."/>
            <person name="Busman M."/>
            <person name="Brown D.W."/>
            <person name="Divon H."/>
            <person name="Uhlig S."/>
            <person name="Proctor R.H."/>
        </authorList>
    </citation>
    <scope>NUCLEOTIDE SEQUENCE</scope>
    <source>
        <strain evidence="3">NRRL 53441</strain>
    </source>
</reference>
<dbReference type="Proteomes" id="UP000605986">
    <property type="component" value="Unassembled WGS sequence"/>
</dbReference>
<feature type="region of interest" description="Disordered" evidence="1">
    <location>
        <begin position="41"/>
        <end position="155"/>
    </location>
</feature>